<keyword evidence="6" id="KW-1185">Reference proteome</keyword>
<dbReference type="Pfam" id="PF01433">
    <property type="entry name" value="Peptidase_M1"/>
    <property type="match status" value="1"/>
</dbReference>
<accession>A0A6I6G634</accession>
<comment type="cofactor">
    <cofactor evidence="2">
        <name>Zn(2+)</name>
        <dbReference type="ChEBI" id="CHEBI:29105"/>
    </cofactor>
    <text evidence="2">Binds 1 zinc ion per subunit.</text>
</comment>
<protein>
    <recommendedName>
        <fullName evidence="4">Peptidase M1 membrane alanine aminopeptidase domain-containing protein</fullName>
    </recommendedName>
</protein>
<dbReference type="Gene3D" id="1.10.390.10">
    <property type="entry name" value="Neutral Protease Domain 2"/>
    <property type="match status" value="1"/>
</dbReference>
<evidence type="ECO:0000259" key="4">
    <source>
        <dbReference type="Pfam" id="PF01433"/>
    </source>
</evidence>
<feature type="binding site" evidence="2">
    <location>
        <position position="381"/>
    </location>
    <ligand>
        <name>Zn(2+)</name>
        <dbReference type="ChEBI" id="CHEBI:29105"/>
        <note>catalytic</note>
    </ligand>
</feature>
<feature type="active site" description="Proton donor" evidence="1">
    <location>
        <position position="462"/>
    </location>
</feature>
<dbReference type="GO" id="GO:0008237">
    <property type="term" value="F:metallopeptidase activity"/>
    <property type="evidence" value="ECO:0007669"/>
    <property type="project" value="InterPro"/>
</dbReference>
<keyword evidence="2" id="KW-0862">Zinc</keyword>
<gene>
    <name evidence="5" type="ORF">GLV81_04680</name>
</gene>
<feature type="domain" description="Peptidase M1 membrane alanine aminopeptidase" evidence="4">
    <location>
        <begin position="320"/>
        <end position="518"/>
    </location>
</feature>
<keyword evidence="2" id="KW-0479">Metal-binding</keyword>
<dbReference type="PANTHER" id="PTHR45726">
    <property type="entry name" value="LEUKOTRIENE A-4 HYDROLASE"/>
    <property type="match status" value="1"/>
</dbReference>
<evidence type="ECO:0000313" key="6">
    <source>
        <dbReference type="Proteomes" id="UP000426027"/>
    </source>
</evidence>
<proteinExistence type="predicted"/>
<dbReference type="InterPro" id="IPR034015">
    <property type="entry name" value="M1_LTA4H"/>
</dbReference>
<dbReference type="PANTHER" id="PTHR45726:SF3">
    <property type="entry name" value="LEUKOTRIENE A-4 HYDROLASE"/>
    <property type="match status" value="1"/>
</dbReference>
<keyword evidence="3" id="KW-0732">Signal</keyword>
<dbReference type="RefSeq" id="WP_157477297.1">
    <property type="nucleotide sequence ID" value="NZ_CP046566.1"/>
</dbReference>
<sequence length="956" mass="108209">MKKSLLLIALFVVACMGVGLAQPTATYWQQQANYQIQVRLNDTTHSLDGTVSIQYINNSPDTLQFLWIHLWPNAYKNESTAFGEQTLLEGNLDFYFSKANEKGYINRMQFTANGLPATLKDHPTNIDIAQLQLPKPLLPGQQLQLQTPFHVQLPSLFSRSGQHKQFYAVSQWFPKIAMYDADGWHPMPYLSVGEYYSNFGNYDVHITLPDNYVVAATGDLQNAAEKAWLLKRKSAPIVNAPAKKELFKTGKQPEPFPVPASSRKMKTLHFVANNVVDFAWSADKRFIVKHDTCNMANRSIDVWNYVLPEDTERWQQSISFTKRSLRFYSQQLGTYPYPQVSVVASPGSEADGMEYPMITLLNVQTKNDAMLDQIIAHEVGHNWLQGILASNERNHAWMDEGMNSFIERKYMQSFYEADSRGSKVPADFMQVLQQLHVSRHQDVPIINTPDTVFPLVHYPAVYNKAADWMELLEKRIGKNNMQVLMQQYFQQWQFKHPSPQAFQQMAETVANTSLQDVFSLLYATGPLLQPVKKTTKVTGFFSLAYNDSVRYINLAPALGYNMYDKFQIGLTINNYNIPNNKFQFVLTPMFATGSKTLTGYGRIGYHWFGKGAIKRFELYSGFARFNTNSGIDSVGGSIYSGFSKIAPGIQLQLKPRNSLSTLQRTIDFRTFIISEQQLSIGSPPAPGDTIFYSRKGGSVTTIIPQLTFTWVQERKLYPWSVALQVQQVKDIVRSSITAKYFLNYDKTGKGIDLRLFAGKIFYLTEKTTTARNNNSRYHFTMHAPNGAQDYTYSSPFMDRNQSVGAAGRQISMRDGGFKYRSDFSAVVPGLKTNGVDYFDNWLIALNADIDIPNKFNPLSVLPIPTSLKIFADVGTSASPWTAGSNQQKFLYSIGIHLPLFKAIHLYYPVLQSAAFKEPNSVNDPFKAGGPNWWQKRLTFSIDIQALSPKVSGIKLL</sequence>
<feature type="binding site" evidence="2">
    <location>
        <position position="400"/>
    </location>
    <ligand>
        <name>Zn(2+)</name>
        <dbReference type="ChEBI" id="CHEBI:29105"/>
        <note>catalytic</note>
    </ligand>
</feature>
<evidence type="ECO:0000256" key="1">
    <source>
        <dbReference type="PIRSR" id="PIRSR634015-1"/>
    </source>
</evidence>
<dbReference type="GO" id="GO:0008270">
    <property type="term" value="F:zinc ion binding"/>
    <property type="evidence" value="ECO:0007669"/>
    <property type="project" value="InterPro"/>
</dbReference>
<dbReference type="Proteomes" id="UP000426027">
    <property type="component" value="Chromosome"/>
</dbReference>
<evidence type="ECO:0000256" key="2">
    <source>
        <dbReference type="PIRSR" id="PIRSR634015-3"/>
    </source>
</evidence>
<dbReference type="PROSITE" id="PS51257">
    <property type="entry name" value="PROKAR_LIPOPROTEIN"/>
    <property type="match status" value="1"/>
</dbReference>
<feature type="chain" id="PRO_5026235564" description="Peptidase M1 membrane alanine aminopeptidase domain-containing protein" evidence="3">
    <location>
        <begin position="22"/>
        <end position="956"/>
    </location>
</feature>
<dbReference type="EMBL" id="CP046566">
    <property type="protein sequence ID" value="QGW27484.1"/>
    <property type="molecule type" value="Genomic_DNA"/>
</dbReference>
<reference evidence="5 6" key="1">
    <citation type="submission" date="2019-11" db="EMBL/GenBank/DDBJ databases">
        <authorList>
            <person name="Im W.T."/>
        </authorList>
    </citation>
    <scope>NUCLEOTIDE SEQUENCE [LARGE SCALE GENOMIC DNA]</scope>
    <source>
        <strain evidence="5 6">SB-02</strain>
    </source>
</reference>
<organism evidence="5 6">
    <name type="scientific">Phnomibacter ginsenosidimutans</name>
    <dbReference type="NCBI Taxonomy" id="2676868"/>
    <lineage>
        <taxon>Bacteria</taxon>
        <taxon>Pseudomonadati</taxon>
        <taxon>Bacteroidota</taxon>
        <taxon>Chitinophagia</taxon>
        <taxon>Chitinophagales</taxon>
        <taxon>Chitinophagaceae</taxon>
        <taxon>Phnomibacter</taxon>
    </lineage>
</organism>
<dbReference type="AlphaFoldDB" id="A0A6I6G634"/>
<evidence type="ECO:0000313" key="5">
    <source>
        <dbReference type="EMBL" id="QGW27484.1"/>
    </source>
</evidence>
<feature type="signal peptide" evidence="3">
    <location>
        <begin position="1"/>
        <end position="21"/>
    </location>
</feature>
<dbReference type="InterPro" id="IPR014782">
    <property type="entry name" value="Peptidase_M1_dom"/>
</dbReference>
<name>A0A6I6G634_9BACT</name>
<evidence type="ECO:0000256" key="3">
    <source>
        <dbReference type="SAM" id="SignalP"/>
    </source>
</evidence>
<dbReference type="InterPro" id="IPR027268">
    <property type="entry name" value="Peptidase_M4/M1_CTD_sf"/>
</dbReference>
<feature type="active site" description="Proton acceptor" evidence="1">
    <location>
        <position position="378"/>
    </location>
</feature>
<dbReference type="CDD" id="cd09604">
    <property type="entry name" value="M1_APN_like"/>
    <property type="match status" value="1"/>
</dbReference>
<feature type="binding site" evidence="2">
    <location>
        <position position="377"/>
    </location>
    <ligand>
        <name>Zn(2+)</name>
        <dbReference type="ChEBI" id="CHEBI:29105"/>
        <note>catalytic</note>
    </ligand>
</feature>
<dbReference type="KEGG" id="fls:GLV81_04680"/>
<dbReference type="SUPFAM" id="SSF55486">
    <property type="entry name" value="Metalloproteases ('zincins'), catalytic domain"/>
    <property type="match status" value="1"/>
</dbReference>